<protein>
    <submittedName>
        <fullName evidence="2">DUF3102 domain-containing protein</fullName>
    </submittedName>
</protein>
<evidence type="ECO:0000256" key="1">
    <source>
        <dbReference type="SAM" id="MobiDB-lite"/>
    </source>
</evidence>
<proteinExistence type="predicted"/>
<evidence type="ECO:0000313" key="3">
    <source>
        <dbReference type="Proteomes" id="UP001378188"/>
    </source>
</evidence>
<feature type="region of interest" description="Disordered" evidence="1">
    <location>
        <begin position="140"/>
        <end position="189"/>
    </location>
</feature>
<dbReference type="InterPro" id="IPR021451">
    <property type="entry name" value="DUF3102"/>
</dbReference>
<organism evidence="2 3">
    <name type="scientific">Microbaculum marinum</name>
    <dbReference type="NCBI Taxonomy" id="1764581"/>
    <lineage>
        <taxon>Bacteria</taxon>
        <taxon>Pseudomonadati</taxon>
        <taxon>Pseudomonadota</taxon>
        <taxon>Alphaproteobacteria</taxon>
        <taxon>Hyphomicrobiales</taxon>
        <taxon>Tepidamorphaceae</taxon>
        <taxon>Microbaculum</taxon>
    </lineage>
</organism>
<accession>A0AAW9RYY9</accession>
<sequence length="265" mass="29833">MTDITTTAAFDYSIIDADTAHFARKAAFLVRARHQSQIRMLIETGSDLLAVKERLPHGRFGAWLKAEFGWTERTAQNYMQAALAFRDKSETISELPQTLVYKLAAPSTPPQIRDRVVADLEAGRAVDPVQIKQEIAEAVAPSPEEMAAELSRKRIRQRRKLTSEDERRIDREQRRREADAERRRQEDEDAATEIFQILGDLAPDAANRLLDLIQRPGVIWAIRDRREVDPPATPNGYTVTTDDEAEGLLNDTMKAVQAAAGGRDD</sequence>
<dbReference type="Pfam" id="PF11300">
    <property type="entry name" value="DUF3102"/>
    <property type="match status" value="1"/>
</dbReference>
<dbReference type="Proteomes" id="UP001378188">
    <property type="component" value="Unassembled WGS sequence"/>
</dbReference>
<name>A0AAW9RYY9_9HYPH</name>
<reference evidence="2 3" key="1">
    <citation type="submission" date="2024-02" db="EMBL/GenBank/DDBJ databases">
        <title>Genome analysis and characterization of Microbaculum marinisediminis sp. nov., isolated from marine sediment.</title>
        <authorList>
            <person name="Du Z.-J."/>
            <person name="Ye Y.-Q."/>
            <person name="Zhang Z.-R."/>
            <person name="Yuan S.-M."/>
            <person name="Zhang X.-Y."/>
        </authorList>
    </citation>
    <scope>NUCLEOTIDE SEQUENCE [LARGE SCALE GENOMIC DNA]</scope>
    <source>
        <strain evidence="2 3">SDUM1044001</strain>
    </source>
</reference>
<feature type="compositionally biased region" description="Basic and acidic residues" evidence="1">
    <location>
        <begin position="161"/>
        <end position="186"/>
    </location>
</feature>
<gene>
    <name evidence="2" type="ORF">V3328_18415</name>
</gene>
<dbReference type="AlphaFoldDB" id="A0AAW9RYY9"/>
<dbReference type="RefSeq" id="WP_340331160.1">
    <property type="nucleotide sequence ID" value="NZ_JAZHOF010000007.1"/>
</dbReference>
<comment type="caution">
    <text evidence="2">The sequence shown here is derived from an EMBL/GenBank/DDBJ whole genome shotgun (WGS) entry which is preliminary data.</text>
</comment>
<evidence type="ECO:0000313" key="2">
    <source>
        <dbReference type="EMBL" id="MEJ8573470.1"/>
    </source>
</evidence>
<keyword evidence="3" id="KW-1185">Reference proteome</keyword>
<dbReference type="EMBL" id="JAZHOF010000007">
    <property type="protein sequence ID" value="MEJ8573470.1"/>
    <property type="molecule type" value="Genomic_DNA"/>
</dbReference>